<dbReference type="InterPro" id="IPR011990">
    <property type="entry name" value="TPR-like_helical_dom_sf"/>
</dbReference>
<evidence type="ECO:0000256" key="3">
    <source>
        <dbReference type="ARBA" id="ARBA00011970"/>
    </source>
</evidence>
<accession>A0ABX2G3Z1</accession>
<dbReference type="Proteomes" id="UP001516061">
    <property type="component" value="Unassembled WGS sequence"/>
</dbReference>
<keyword evidence="7" id="KW-0802">TPR repeat</keyword>
<feature type="domain" description="O-GlcNAc transferase C-terminal" evidence="9">
    <location>
        <begin position="453"/>
        <end position="639"/>
    </location>
</feature>
<evidence type="ECO:0000256" key="1">
    <source>
        <dbReference type="ARBA" id="ARBA00004922"/>
    </source>
</evidence>
<feature type="region of interest" description="Disordered" evidence="8">
    <location>
        <begin position="1"/>
        <end position="38"/>
    </location>
</feature>
<evidence type="ECO:0000259" key="9">
    <source>
        <dbReference type="Pfam" id="PF13844"/>
    </source>
</evidence>
<dbReference type="PANTHER" id="PTHR44998:SF1">
    <property type="entry name" value="UDP-N-ACETYLGLUCOSAMINE--PEPTIDE N-ACETYLGLUCOSAMINYLTRANSFERASE 110 KDA SUBUNIT"/>
    <property type="match status" value="1"/>
</dbReference>
<keyword evidence="4" id="KW-0328">Glycosyltransferase</keyword>
<dbReference type="EMBL" id="JABSNM010000011">
    <property type="protein sequence ID" value="NRT56974.1"/>
    <property type="molecule type" value="Genomic_DNA"/>
</dbReference>
<evidence type="ECO:0000256" key="2">
    <source>
        <dbReference type="ARBA" id="ARBA00005386"/>
    </source>
</evidence>
<evidence type="ECO:0000313" key="11">
    <source>
        <dbReference type="Proteomes" id="UP001516061"/>
    </source>
</evidence>
<keyword evidence="6" id="KW-0677">Repeat</keyword>
<feature type="domain" description="O-GlcNAc transferase C-terminal" evidence="9">
    <location>
        <begin position="214"/>
        <end position="440"/>
    </location>
</feature>
<dbReference type="EC" id="2.4.1.255" evidence="3"/>
<evidence type="ECO:0000256" key="7">
    <source>
        <dbReference type="ARBA" id="ARBA00022803"/>
    </source>
</evidence>
<proteinExistence type="inferred from homology"/>
<dbReference type="Pfam" id="PF13844">
    <property type="entry name" value="Glyco_transf_41"/>
    <property type="match status" value="2"/>
</dbReference>
<gene>
    <name evidence="10" type="ORF">HNQ01_002723</name>
</gene>
<protein>
    <recommendedName>
        <fullName evidence="3">protein O-GlcNAc transferase</fullName>
        <ecNumber evidence="3">2.4.1.255</ecNumber>
    </recommendedName>
</protein>
<evidence type="ECO:0000256" key="4">
    <source>
        <dbReference type="ARBA" id="ARBA00022676"/>
    </source>
</evidence>
<dbReference type="Gene3D" id="3.40.50.2000">
    <property type="entry name" value="Glycogen Phosphorylase B"/>
    <property type="match status" value="1"/>
</dbReference>
<comment type="caution">
    <text evidence="10">The sequence shown here is derived from an EMBL/GenBank/DDBJ whole genome shotgun (WGS) entry which is preliminary data.</text>
</comment>
<evidence type="ECO:0000256" key="6">
    <source>
        <dbReference type="ARBA" id="ARBA00022737"/>
    </source>
</evidence>
<comment type="pathway">
    <text evidence="1">Protein modification; protein glycosylation.</text>
</comment>
<evidence type="ECO:0000313" key="10">
    <source>
        <dbReference type="EMBL" id="NRT56974.1"/>
    </source>
</evidence>
<keyword evidence="11" id="KW-1185">Reference proteome</keyword>
<dbReference type="Gene3D" id="1.25.40.10">
    <property type="entry name" value="Tetratricopeptide repeat domain"/>
    <property type="match status" value="1"/>
</dbReference>
<dbReference type="GO" id="GO:0016740">
    <property type="term" value="F:transferase activity"/>
    <property type="evidence" value="ECO:0007669"/>
    <property type="project" value="UniProtKB-KW"/>
</dbReference>
<dbReference type="RefSeq" id="WP_173805980.1">
    <property type="nucleotide sequence ID" value="NZ_JABSNM010000011.1"/>
</dbReference>
<keyword evidence="5 10" id="KW-0808">Transferase</keyword>
<dbReference type="Gene3D" id="3.40.50.11380">
    <property type="match status" value="1"/>
</dbReference>
<dbReference type="PANTHER" id="PTHR44998">
    <property type="match status" value="1"/>
</dbReference>
<reference evidence="10 11" key="1">
    <citation type="submission" date="2020-05" db="EMBL/GenBank/DDBJ databases">
        <title>Genomic Encyclopedia of Type Strains, Phase IV (KMG-V): Genome sequencing to study the core and pangenomes of soil and plant-associated prokaryotes.</title>
        <authorList>
            <person name="Whitman W."/>
        </authorList>
    </citation>
    <scope>NUCLEOTIDE SEQUENCE [LARGE SCALE GENOMIC DNA]</scope>
    <source>
        <strain evidence="10 11">C29</strain>
    </source>
</reference>
<evidence type="ECO:0000256" key="8">
    <source>
        <dbReference type="SAM" id="MobiDB-lite"/>
    </source>
</evidence>
<dbReference type="InterPro" id="IPR029489">
    <property type="entry name" value="OGT/SEC/SPY_C"/>
</dbReference>
<evidence type="ECO:0000256" key="5">
    <source>
        <dbReference type="ARBA" id="ARBA00022679"/>
    </source>
</evidence>
<dbReference type="InterPro" id="IPR019734">
    <property type="entry name" value="TPR_rpt"/>
</dbReference>
<organism evidence="10 11">
    <name type="scientific">Sphaerotilus uruguayifluvii</name>
    <dbReference type="NCBI Taxonomy" id="2735897"/>
    <lineage>
        <taxon>Bacteria</taxon>
        <taxon>Pseudomonadati</taxon>
        <taxon>Pseudomonadota</taxon>
        <taxon>Betaproteobacteria</taxon>
        <taxon>Burkholderiales</taxon>
        <taxon>Sphaerotilaceae</taxon>
        <taxon>Sphaerotilus</taxon>
    </lineage>
</organism>
<sequence length="666" mass="73208">MSLSSVDARPVVSDRGRSVPGRRDPGGAASHRGQELQSRGQLKAAREQFLAATRQSPGQAIHWARLAQCEHALGLIDDSIRHLEQAFRLDRSSAGTCQLLADLLLDRHRNAEVVRVLESLDASVERDARWHLALAKARIKLFDFEGTVKACSMALALAGSDRSIRRQALLGMAHGFMKHGSHAEAALCHRMLLDDEPRDLGAAVGAAHASSWACDWAGLAEDFDRLAQCIQRVESTESQSLPGVVNGFPLITLTDDPEVLHWASRLTFRQQAAGVAHMPRRADMKVPRPGGRLRIGLLSTDFHDHATAILVAECLESIDRARFELWMYSGGPDDGSALRGRIRAAATGWRETADMTSAQLARAIRDDRIGVLIEMKGYTLGARMDVVAHRPAPVQVSWLGYPGTTGASCLDYFIGDPVVTPLEVQPDFTERIAQMPHCYQPNDSTRSRPEPPTRAQCGLPAEAGFVFASFNMTYKIVPEVFEAWCRILQAVPGSVLWLLVEHEPARQRLRAEAQARGIDPQRLVFAPFIRAELHRARLPLADLCLDTFPCGGHTTASDALWAGVPVLAMTGRSFASRVAGSLLHTLGLQELACADIDRYIAEAIRLATEPGACTRLRQRLEQARIRSPLFDGRRFARDLERLLMRMVERQDAGLPPAPLAAEPELS</sequence>
<dbReference type="SUPFAM" id="SSF48452">
    <property type="entry name" value="TPR-like"/>
    <property type="match status" value="1"/>
</dbReference>
<comment type="similarity">
    <text evidence="2">Belongs to the glycosyltransferase 41 family. O-GlcNAc transferase subfamily.</text>
</comment>
<feature type="compositionally biased region" description="Basic and acidic residues" evidence="8">
    <location>
        <begin position="12"/>
        <end position="25"/>
    </location>
</feature>
<name>A0ABX2G3Z1_9BURK</name>
<dbReference type="SMART" id="SM00028">
    <property type="entry name" value="TPR"/>
    <property type="match status" value="4"/>
</dbReference>
<dbReference type="SUPFAM" id="SSF53756">
    <property type="entry name" value="UDP-Glycosyltransferase/glycogen phosphorylase"/>
    <property type="match status" value="1"/>
</dbReference>